<feature type="transmembrane region" description="Helical" evidence="8">
    <location>
        <begin position="228"/>
        <end position="246"/>
    </location>
</feature>
<feature type="transmembrane region" description="Helical" evidence="8">
    <location>
        <begin position="125"/>
        <end position="144"/>
    </location>
</feature>
<dbReference type="Pfam" id="PF02653">
    <property type="entry name" value="BPD_transp_2"/>
    <property type="match status" value="1"/>
</dbReference>
<evidence type="ECO:0000313" key="9">
    <source>
        <dbReference type="EMBL" id="QPM68537.1"/>
    </source>
</evidence>
<dbReference type="Proteomes" id="UP000594463">
    <property type="component" value="Chromosome"/>
</dbReference>
<dbReference type="GO" id="GO:0022857">
    <property type="term" value="F:transmembrane transporter activity"/>
    <property type="evidence" value="ECO:0007669"/>
    <property type="project" value="InterPro"/>
</dbReference>
<evidence type="ECO:0000256" key="4">
    <source>
        <dbReference type="ARBA" id="ARBA00022519"/>
    </source>
</evidence>
<dbReference type="RefSeq" id="WP_218111038.1">
    <property type="nucleotide sequence ID" value="NZ_CP065383.1"/>
</dbReference>
<name>A0A7T1F374_ATRLM</name>
<dbReference type="GO" id="GO:0005886">
    <property type="term" value="C:plasma membrane"/>
    <property type="evidence" value="ECO:0007669"/>
    <property type="project" value="UniProtKB-SubCell"/>
</dbReference>
<accession>A0A7T1F374</accession>
<feature type="transmembrane region" description="Helical" evidence="8">
    <location>
        <begin position="282"/>
        <end position="302"/>
    </location>
</feature>
<dbReference type="KEGG" id="alam:RT761_01758"/>
<protein>
    <submittedName>
        <fullName evidence="9">Ribose import permease protein RbsC</fullName>
    </submittedName>
</protein>
<evidence type="ECO:0000256" key="5">
    <source>
        <dbReference type="ARBA" id="ARBA00022692"/>
    </source>
</evidence>
<comment type="subcellular location">
    <subcellularLocation>
        <location evidence="1">Cell membrane</location>
        <topology evidence="1">Multi-pass membrane protein</topology>
    </subcellularLocation>
</comment>
<evidence type="ECO:0000256" key="6">
    <source>
        <dbReference type="ARBA" id="ARBA00022989"/>
    </source>
</evidence>
<proteinExistence type="predicted"/>
<keyword evidence="4" id="KW-0997">Cell inner membrane</keyword>
<feature type="transmembrane region" description="Helical" evidence="8">
    <location>
        <begin position="73"/>
        <end position="91"/>
    </location>
</feature>
<organism evidence="9 10">
    <name type="scientific">Atribacter laminatus</name>
    <dbReference type="NCBI Taxonomy" id="2847778"/>
    <lineage>
        <taxon>Bacteria</taxon>
        <taxon>Pseudomonadati</taxon>
        <taxon>Atribacterota</taxon>
        <taxon>Atribacteria</taxon>
        <taxon>Atribacterales</taxon>
        <taxon>Atribacteraceae</taxon>
        <taxon>Atribacter</taxon>
    </lineage>
</organism>
<reference evidence="9 10" key="1">
    <citation type="journal article" date="2021" name="Nat. Commun.">
        <title>Isolation of a member of the candidate phylum Atribacteria reveals a unique cell membrane structure.</title>
        <authorList>
            <person name="Taiki K."/>
            <person name="Nobu M.K."/>
            <person name="Kusada H."/>
            <person name="Meng X.-Y."/>
            <person name="Hosoki N."/>
            <person name="Uematsu K."/>
            <person name="Yoshioka H."/>
            <person name="Kamagata Y."/>
            <person name="Tamaki H."/>
        </authorList>
    </citation>
    <scope>NUCLEOTIDE SEQUENCE [LARGE SCALE GENOMIC DNA]</scope>
    <source>
        <strain evidence="9 10">RT761</strain>
    </source>
</reference>
<feature type="transmembrane region" description="Helical" evidence="8">
    <location>
        <begin position="177"/>
        <end position="197"/>
    </location>
</feature>
<dbReference type="PANTHER" id="PTHR32196">
    <property type="entry name" value="ABC TRANSPORTER PERMEASE PROTEIN YPHD-RELATED-RELATED"/>
    <property type="match status" value="1"/>
</dbReference>
<dbReference type="CDD" id="cd06579">
    <property type="entry name" value="TM_PBP1_transp_AraH_like"/>
    <property type="match status" value="1"/>
</dbReference>
<feature type="transmembrane region" description="Helical" evidence="8">
    <location>
        <begin position="97"/>
        <end position="118"/>
    </location>
</feature>
<evidence type="ECO:0000256" key="1">
    <source>
        <dbReference type="ARBA" id="ARBA00004651"/>
    </source>
</evidence>
<keyword evidence="2" id="KW-0813">Transport</keyword>
<dbReference type="AlphaFoldDB" id="A0A7T1F374"/>
<keyword evidence="10" id="KW-1185">Reference proteome</keyword>
<dbReference type="InterPro" id="IPR001851">
    <property type="entry name" value="ABC_transp_permease"/>
</dbReference>
<evidence type="ECO:0000313" key="10">
    <source>
        <dbReference type="Proteomes" id="UP000594463"/>
    </source>
</evidence>
<gene>
    <name evidence="9" type="primary">rbsC_31</name>
    <name evidence="9" type="ORF">RT761_01758</name>
</gene>
<dbReference type="PANTHER" id="PTHR32196:SF21">
    <property type="entry name" value="ABC TRANSPORTER PERMEASE PROTEIN YPHD-RELATED"/>
    <property type="match status" value="1"/>
</dbReference>
<keyword evidence="3" id="KW-1003">Cell membrane</keyword>
<dbReference type="EMBL" id="CP065383">
    <property type="protein sequence ID" value="QPM68537.1"/>
    <property type="molecule type" value="Genomic_DNA"/>
</dbReference>
<keyword evidence="5 8" id="KW-0812">Transmembrane</keyword>
<evidence type="ECO:0000256" key="7">
    <source>
        <dbReference type="ARBA" id="ARBA00023136"/>
    </source>
</evidence>
<feature type="transmembrane region" description="Helical" evidence="8">
    <location>
        <begin position="46"/>
        <end position="66"/>
    </location>
</feature>
<keyword evidence="7 8" id="KW-0472">Membrane</keyword>
<evidence type="ECO:0000256" key="8">
    <source>
        <dbReference type="SAM" id="Phobius"/>
    </source>
</evidence>
<sequence length="339" mass="36462">MNGRRYPIRDLMKRQESVLFLILFAYCAFVSIVNPAFLALDNIFDIIKSSAGMMVLAMGVLVVLVSGGIDVSFTAMAIFSGYITIRIMIAFGIDSLFLAYLASALIGLILGFLNGIIIHKFRLKPLIVTLGTQNIFIGALSVFFGTKFIPVGQMPKSIVRFGTNSLLSIPLSTGGTANLTLFLIPVALVVFVTWFILNRTMLGRSVYALGSSPVAAQRAGLNIASIRYFVYSYMGVLAGIMGIIYAAEVRSLNPISLVGEELTIIAATVLGGAKLTGGRGTVLGAFFGVLIISVLNTTLILIGLSSSWNNFFVGIIILLSVGITAYRNKKESEKNLIFL</sequence>
<evidence type="ECO:0000256" key="3">
    <source>
        <dbReference type="ARBA" id="ARBA00022475"/>
    </source>
</evidence>
<keyword evidence="6 8" id="KW-1133">Transmembrane helix</keyword>
<feature type="transmembrane region" description="Helical" evidence="8">
    <location>
        <begin position="20"/>
        <end position="40"/>
    </location>
</feature>
<evidence type="ECO:0000256" key="2">
    <source>
        <dbReference type="ARBA" id="ARBA00022448"/>
    </source>
</evidence>
<feature type="transmembrane region" description="Helical" evidence="8">
    <location>
        <begin position="308"/>
        <end position="326"/>
    </location>
</feature>